<dbReference type="GeneID" id="301685660"/>
<dbReference type="Proteomes" id="UP000326169">
    <property type="component" value="Unassembled WGS sequence"/>
</dbReference>
<dbReference type="EMBL" id="BIMW01000293">
    <property type="protein sequence ID" value="GCE96899.1"/>
    <property type="molecule type" value="Genomic_DNA"/>
</dbReference>
<proteinExistence type="predicted"/>
<name>A0A5M3TGS1_LIMPL</name>
<dbReference type="PANTHER" id="PTHR34504:SF2">
    <property type="entry name" value="UPF0150 PROTEIN SSL0259"/>
    <property type="match status" value="1"/>
</dbReference>
<reference evidence="1 2" key="1">
    <citation type="journal article" date="2019" name="J Genomics">
        <title>The Draft Genome of a Hydrogen-producing Cyanobacterium, Arthrospira platensis NIES-46.</title>
        <authorList>
            <person name="Suzuki S."/>
            <person name="Yamaguchi H."/>
            <person name="Kawachi M."/>
        </authorList>
    </citation>
    <scope>NUCLEOTIDE SEQUENCE [LARGE SCALE GENOMIC DNA]</scope>
    <source>
        <strain evidence="1 2">NIES-46</strain>
    </source>
</reference>
<dbReference type="RefSeq" id="WP_006615802.1">
    <property type="nucleotide sequence ID" value="NZ_BIMW01000293.1"/>
</dbReference>
<evidence type="ECO:0000313" key="1">
    <source>
        <dbReference type="EMBL" id="GCE96899.1"/>
    </source>
</evidence>
<dbReference type="PANTHER" id="PTHR34504">
    <property type="entry name" value="ANTITOXIN HICB"/>
    <property type="match status" value="1"/>
</dbReference>
<organism evidence="1 2">
    <name type="scientific">Limnospira platensis NIES-46</name>
    <dbReference type="NCBI Taxonomy" id="1236695"/>
    <lineage>
        <taxon>Bacteria</taxon>
        <taxon>Bacillati</taxon>
        <taxon>Cyanobacteriota</taxon>
        <taxon>Cyanophyceae</taxon>
        <taxon>Oscillatoriophycideae</taxon>
        <taxon>Oscillatoriales</taxon>
        <taxon>Sirenicapillariaceae</taxon>
        <taxon>Limnospira</taxon>
    </lineage>
</organism>
<keyword evidence="2" id="KW-1185">Reference proteome</keyword>
<evidence type="ECO:0008006" key="3">
    <source>
        <dbReference type="Google" id="ProtNLM"/>
    </source>
</evidence>
<evidence type="ECO:0000313" key="2">
    <source>
        <dbReference type="Proteomes" id="UP000326169"/>
    </source>
</evidence>
<gene>
    <name evidence="1" type="ORF">NIES46_49740</name>
</gene>
<comment type="caution">
    <text evidence="1">The sequence shown here is derived from an EMBL/GenBank/DDBJ whole genome shotgun (WGS) entry which is preliminary data.</text>
</comment>
<protein>
    <recommendedName>
        <fullName evidence="3">HicB-like antitoxin of toxin-antitoxin system domain-containing protein</fullName>
    </recommendedName>
</protein>
<sequence length="78" mass="8996">MIPSKYRINIIWSEEDSCYLVELPEFATPIQRYFTHGDTYEEALTNAQEVLELLLESYRTEGKDLPEPQVLQVAGGMD</sequence>
<dbReference type="SUPFAM" id="SSF143100">
    <property type="entry name" value="TTHA1013/TTHA0281-like"/>
    <property type="match status" value="1"/>
</dbReference>
<dbReference type="InterPro" id="IPR051404">
    <property type="entry name" value="TA_system_antitoxin"/>
</dbReference>
<accession>A0A5M3TGS1</accession>
<dbReference type="Gene3D" id="3.30.160.250">
    <property type="match status" value="1"/>
</dbReference>
<dbReference type="InterPro" id="IPR035069">
    <property type="entry name" value="TTHA1013/TTHA0281-like"/>
</dbReference>